<dbReference type="AlphaFoldDB" id="A0A6A5VA33"/>
<evidence type="ECO:0000313" key="1">
    <source>
        <dbReference type="EMBL" id="KAF1973975.1"/>
    </source>
</evidence>
<dbReference type="EMBL" id="ML976677">
    <property type="protein sequence ID" value="KAF1973975.1"/>
    <property type="molecule type" value="Genomic_DNA"/>
</dbReference>
<evidence type="ECO:0000313" key="2">
    <source>
        <dbReference type="Proteomes" id="UP000800036"/>
    </source>
</evidence>
<dbReference type="PANTHER" id="PTHR14097">
    <property type="entry name" value="OXIDOREDUCTASE HTATIP2"/>
    <property type="match status" value="1"/>
</dbReference>
<gene>
    <name evidence="1" type="ORF">BU23DRAFT_589235</name>
</gene>
<evidence type="ECO:0008006" key="3">
    <source>
        <dbReference type="Google" id="ProtNLM"/>
    </source>
</evidence>
<organism evidence="1 2">
    <name type="scientific">Bimuria novae-zelandiae CBS 107.79</name>
    <dbReference type="NCBI Taxonomy" id="1447943"/>
    <lineage>
        <taxon>Eukaryota</taxon>
        <taxon>Fungi</taxon>
        <taxon>Dikarya</taxon>
        <taxon>Ascomycota</taxon>
        <taxon>Pezizomycotina</taxon>
        <taxon>Dothideomycetes</taxon>
        <taxon>Pleosporomycetidae</taxon>
        <taxon>Pleosporales</taxon>
        <taxon>Massarineae</taxon>
        <taxon>Didymosphaeriaceae</taxon>
        <taxon>Bimuria</taxon>
    </lineage>
</organism>
<dbReference type="Gene3D" id="3.40.50.720">
    <property type="entry name" value="NAD(P)-binding Rossmann-like Domain"/>
    <property type="match status" value="1"/>
</dbReference>
<dbReference type="PANTHER" id="PTHR14097:SF8">
    <property type="entry name" value="NAD(P)-BINDING DOMAIN-CONTAINING PROTEIN"/>
    <property type="match status" value="1"/>
</dbReference>
<sequence>MVHLILTGATGLIGSGVLQQMLASDAITRISILSRQPVKMTEGHEDKVRVIICKDFKNYDQALLDELEDAQGCVWALGVSQNAVDKAKYFEITHDYPLDAAKAFSTLHPSSPFTFDFVSDEGATQDPGILTAMFGRVKGQTEKDHKEIHPFIPAQPWWKKPLIAPIDTVYQKLMTPTKPLGRILTELAMSKGEPLQGKDIQMEGTVMPNTAFRRVAGL</sequence>
<dbReference type="Proteomes" id="UP000800036">
    <property type="component" value="Unassembled WGS sequence"/>
</dbReference>
<dbReference type="InterPro" id="IPR036291">
    <property type="entry name" value="NAD(P)-bd_dom_sf"/>
</dbReference>
<accession>A0A6A5VA33</accession>
<proteinExistence type="predicted"/>
<dbReference type="OrthoDB" id="9975943at2759"/>
<name>A0A6A5VA33_9PLEO</name>
<dbReference type="SUPFAM" id="SSF51735">
    <property type="entry name" value="NAD(P)-binding Rossmann-fold domains"/>
    <property type="match status" value="1"/>
</dbReference>
<protein>
    <recommendedName>
        <fullName evidence="3">Nucleoside-diphosphate-sugar epimerase</fullName>
    </recommendedName>
</protein>
<reference evidence="1" key="1">
    <citation type="journal article" date="2020" name="Stud. Mycol.">
        <title>101 Dothideomycetes genomes: a test case for predicting lifestyles and emergence of pathogens.</title>
        <authorList>
            <person name="Haridas S."/>
            <person name="Albert R."/>
            <person name="Binder M."/>
            <person name="Bloem J."/>
            <person name="Labutti K."/>
            <person name="Salamov A."/>
            <person name="Andreopoulos B."/>
            <person name="Baker S."/>
            <person name="Barry K."/>
            <person name="Bills G."/>
            <person name="Bluhm B."/>
            <person name="Cannon C."/>
            <person name="Castanera R."/>
            <person name="Culley D."/>
            <person name="Daum C."/>
            <person name="Ezra D."/>
            <person name="Gonzalez J."/>
            <person name="Henrissat B."/>
            <person name="Kuo A."/>
            <person name="Liang C."/>
            <person name="Lipzen A."/>
            <person name="Lutzoni F."/>
            <person name="Magnuson J."/>
            <person name="Mondo S."/>
            <person name="Nolan M."/>
            <person name="Ohm R."/>
            <person name="Pangilinan J."/>
            <person name="Park H.-J."/>
            <person name="Ramirez L."/>
            <person name="Alfaro M."/>
            <person name="Sun H."/>
            <person name="Tritt A."/>
            <person name="Yoshinaga Y."/>
            <person name="Zwiers L.-H."/>
            <person name="Turgeon B."/>
            <person name="Goodwin S."/>
            <person name="Spatafora J."/>
            <person name="Crous P."/>
            <person name="Grigoriev I."/>
        </authorList>
    </citation>
    <scope>NUCLEOTIDE SEQUENCE</scope>
    <source>
        <strain evidence="1">CBS 107.79</strain>
    </source>
</reference>
<keyword evidence="2" id="KW-1185">Reference proteome</keyword>